<evidence type="ECO:0000313" key="1">
    <source>
        <dbReference type="EMBL" id="SOY65632.1"/>
    </source>
</evidence>
<accession>A0A375C951</accession>
<proteinExistence type="predicted"/>
<name>A0A375C951_9BURK</name>
<sequence>MSEIKNGGPAFPGEKDVLHIDSLGYERGTKRVAVSGMTLRDYFAAKAMQGLCANNGYNQHSPATLANEAYGMADAMLKAREA</sequence>
<gene>
    <name evidence="1" type="ORF">CBM2586_B10227</name>
</gene>
<reference evidence="1" key="1">
    <citation type="submission" date="2018-01" db="EMBL/GenBank/DDBJ databases">
        <authorList>
            <person name="Clerissi C."/>
        </authorList>
    </citation>
    <scope>NUCLEOTIDE SEQUENCE</scope>
    <source>
        <strain evidence="1">Cupriavidus taiwanensis LMG 19430</strain>
    </source>
</reference>
<organism evidence="1">
    <name type="scientific">Cupriavidus taiwanensis</name>
    <dbReference type="NCBI Taxonomy" id="164546"/>
    <lineage>
        <taxon>Bacteria</taxon>
        <taxon>Pseudomonadati</taxon>
        <taxon>Pseudomonadota</taxon>
        <taxon>Betaproteobacteria</taxon>
        <taxon>Burkholderiales</taxon>
        <taxon>Burkholderiaceae</taxon>
        <taxon>Cupriavidus</taxon>
    </lineage>
</organism>
<comment type="caution">
    <text evidence="1">The sequence shown here is derived from an EMBL/GenBank/DDBJ whole genome shotgun (WGS) entry which is preliminary data.</text>
</comment>
<protein>
    <submittedName>
        <fullName evidence="1">Gp38</fullName>
    </submittedName>
</protein>
<dbReference type="EMBL" id="OFSN01000015">
    <property type="protein sequence ID" value="SOY65632.1"/>
    <property type="molecule type" value="Genomic_DNA"/>
</dbReference>
<dbReference type="AlphaFoldDB" id="A0A375C951"/>
<dbReference type="Proteomes" id="UP000257016">
    <property type="component" value="Unassembled WGS sequence"/>
</dbReference>